<dbReference type="OrthoDB" id="494308at2759"/>
<reference evidence="1" key="1">
    <citation type="journal article" date="2023" name="Plant J.">
        <title>The genome of the king protea, Protea cynaroides.</title>
        <authorList>
            <person name="Chang J."/>
            <person name="Duong T.A."/>
            <person name="Schoeman C."/>
            <person name="Ma X."/>
            <person name="Roodt D."/>
            <person name="Barker N."/>
            <person name="Li Z."/>
            <person name="Van de Peer Y."/>
            <person name="Mizrachi E."/>
        </authorList>
    </citation>
    <scope>NUCLEOTIDE SEQUENCE</scope>
    <source>
        <tissue evidence="1">Young leaves</tissue>
    </source>
</reference>
<protein>
    <submittedName>
        <fullName evidence="1">Uncharacterized protein</fullName>
    </submittedName>
</protein>
<accession>A0A9Q0KGE5</accession>
<comment type="caution">
    <text evidence="1">The sequence shown here is derived from an EMBL/GenBank/DDBJ whole genome shotgun (WGS) entry which is preliminary data.</text>
</comment>
<dbReference type="Gene3D" id="3.90.25.10">
    <property type="entry name" value="UDP-galactose 4-epimerase, domain 1"/>
    <property type="match status" value="2"/>
</dbReference>
<name>A0A9Q0KGE5_9MAGN</name>
<keyword evidence="2" id="KW-1185">Reference proteome</keyword>
<evidence type="ECO:0000313" key="2">
    <source>
        <dbReference type="Proteomes" id="UP001141806"/>
    </source>
</evidence>
<organism evidence="1 2">
    <name type="scientific">Protea cynaroides</name>
    <dbReference type="NCBI Taxonomy" id="273540"/>
    <lineage>
        <taxon>Eukaryota</taxon>
        <taxon>Viridiplantae</taxon>
        <taxon>Streptophyta</taxon>
        <taxon>Embryophyta</taxon>
        <taxon>Tracheophyta</taxon>
        <taxon>Spermatophyta</taxon>
        <taxon>Magnoliopsida</taxon>
        <taxon>Proteales</taxon>
        <taxon>Proteaceae</taxon>
        <taxon>Protea</taxon>
    </lineage>
</organism>
<gene>
    <name evidence="1" type="ORF">NE237_002903</name>
</gene>
<dbReference type="AlphaFoldDB" id="A0A9Q0KGE5"/>
<dbReference type="EMBL" id="JAMYWD010000005">
    <property type="protein sequence ID" value="KAJ4969804.1"/>
    <property type="molecule type" value="Genomic_DNA"/>
</dbReference>
<evidence type="ECO:0000313" key="1">
    <source>
        <dbReference type="EMBL" id="KAJ4969804.1"/>
    </source>
</evidence>
<proteinExistence type="predicted"/>
<sequence>MHEELCNRYDYDNVLNRFCVQAAVGHPLAGCGKKGADLQSNVLLSLLLQNQQSGKFWVFNQFTEEFSVNQLAALVTKAGKKLGLDIQTTSVSNPRVEAEEHYYNAEHTQLIELGLNLHLLSHPLDDSLLTFSIKYKDRVDTKQIMPNVSWRKIRVK</sequence>
<dbReference type="Proteomes" id="UP001141806">
    <property type="component" value="Unassembled WGS sequence"/>
</dbReference>